<dbReference type="OrthoDB" id="48317at2759"/>
<dbReference type="InterPro" id="IPR002347">
    <property type="entry name" value="SDR_fam"/>
</dbReference>
<comment type="caution">
    <text evidence="3">The sequence shown here is derived from an EMBL/GenBank/DDBJ whole genome shotgun (WGS) entry which is preliminary data.</text>
</comment>
<evidence type="ECO:0000313" key="3">
    <source>
        <dbReference type="EMBL" id="KAJ8572359.1"/>
    </source>
</evidence>
<accession>A0A9Q1RSY6</accession>
<dbReference type="PANTHER" id="PTHR44229">
    <property type="entry name" value="15-HYDROXYPROSTAGLANDIN DEHYDROGENASE [NAD(+)]"/>
    <property type="match status" value="1"/>
</dbReference>
<dbReference type="PRINTS" id="PR00081">
    <property type="entry name" value="GDHRDH"/>
</dbReference>
<keyword evidence="4" id="KW-1185">Reference proteome</keyword>
<dbReference type="Gene3D" id="3.40.50.720">
    <property type="entry name" value="NAD(P)-binding Rossmann-like Domain"/>
    <property type="match status" value="1"/>
</dbReference>
<keyword evidence="2" id="KW-0560">Oxidoreductase</keyword>
<organism evidence="3 4">
    <name type="scientific">Anisodus acutangulus</name>
    <dbReference type="NCBI Taxonomy" id="402998"/>
    <lineage>
        <taxon>Eukaryota</taxon>
        <taxon>Viridiplantae</taxon>
        <taxon>Streptophyta</taxon>
        <taxon>Embryophyta</taxon>
        <taxon>Tracheophyta</taxon>
        <taxon>Spermatophyta</taxon>
        <taxon>Magnoliopsida</taxon>
        <taxon>eudicotyledons</taxon>
        <taxon>Gunneridae</taxon>
        <taxon>Pentapetalae</taxon>
        <taxon>asterids</taxon>
        <taxon>lamiids</taxon>
        <taxon>Solanales</taxon>
        <taxon>Solanaceae</taxon>
        <taxon>Solanoideae</taxon>
        <taxon>Hyoscyameae</taxon>
        <taxon>Anisodus</taxon>
    </lineage>
</organism>
<dbReference type="GO" id="GO:0016616">
    <property type="term" value="F:oxidoreductase activity, acting on the CH-OH group of donors, NAD or NADP as acceptor"/>
    <property type="evidence" value="ECO:0007669"/>
    <property type="project" value="TreeGrafter"/>
</dbReference>
<name>A0A9Q1RSY6_9SOLA</name>
<evidence type="ECO:0000256" key="2">
    <source>
        <dbReference type="ARBA" id="ARBA00023002"/>
    </source>
</evidence>
<dbReference type="InterPro" id="IPR036291">
    <property type="entry name" value="NAD(P)-bd_dom_sf"/>
</dbReference>
<dbReference type="Pfam" id="PF00106">
    <property type="entry name" value="adh_short"/>
    <property type="match status" value="1"/>
</dbReference>
<dbReference type="SUPFAM" id="SSF51735">
    <property type="entry name" value="NAD(P)-binding Rossmann-fold domains"/>
    <property type="match status" value="1"/>
</dbReference>
<proteinExistence type="inferred from homology"/>
<dbReference type="AlphaFoldDB" id="A0A9Q1RSY6"/>
<dbReference type="EMBL" id="JAJAGQ010000001">
    <property type="protein sequence ID" value="KAJ8572359.1"/>
    <property type="molecule type" value="Genomic_DNA"/>
</dbReference>
<protein>
    <submittedName>
        <fullName evidence="3">Uncharacterized protein</fullName>
    </submittedName>
</protein>
<evidence type="ECO:0000313" key="4">
    <source>
        <dbReference type="Proteomes" id="UP001152561"/>
    </source>
</evidence>
<reference evidence="4" key="1">
    <citation type="journal article" date="2023" name="Proc. Natl. Acad. Sci. U.S.A.">
        <title>Genomic and structural basis for evolution of tropane alkaloid biosynthesis.</title>
        <authorList>
            <person name="Wanga Y.-J."/>
            <person name="Taina T."/>
            <person name="Yua J.-Y."/>
            <person name="Lia J."/>
            <person name="Xua B."/>
            <person name="Chenc J."/>
            <person name="D'Auriad J.C."/>
            <person name="Huanga J.-P."/>
            <person name="Huanga S.-X."/>
        </authorList>
    </citation>
    <scope>NUCLEOTIDE SEQUENCE [LARGE SCALE GENOMIC DNA]</scope>
    <source>
        <strain evidence="4">cv. KIB-2019</strain>
    </source>
</reference>
<dbReference type="PANTHER" id="PTHR44229:SF4">
    <property type="entry name" value="15-HYDROXYPROSTAGLANDIN DEHYDROGENASE [NAD(+)]"/>
    <property type="match status" value="1"/>
</dbReference>
<sequence>MELKPGLSALVTGGASGVGKALSLALAQKGVFVTIVGKEVATLAEKKCAKFHSGLEFPVVMFIRCDVTDVGELKAAFEKHFVTYGGLDICINSAGIGDIIPFRNDRTDGSKSWRHTVNVNLVGVIDSTHLTVNSDSLFYGCSS</sequence>
<evidence type="ECO:0000256" key="1">
    <source>
        <dbReference type="ARBA" id="ARBA00006484"/>
    </source>
</evidence>
<dbReference type="Proteomes" id="UP001152561">
    <property type="component" value="Unassembled WGS sequence"/>
</dbReference>
<comment type="similarity">
    <text evidence="1">Belongs to the short-chain dehydrogenases/reductases (SDR) family.</text>
</comment>
<gene>
    <name evidence="3" type="ORF">K7X08_008870</name>
</gene>
<dbReference type="GO" id="GO:0005737">
    <property type="term" value="C:cytoplasm"/>
    <property type="evidence" value="ECO:0007669"/>
    <property type="project" value="TreeGrafter"/>
</dbReference>